<organism evidence="11 12">
    <name type="scientific">Diplocarpon rosae</name>
    <dbReference type="NCBI Taxonomy" id="946125"/>
    <lineage>
        <taxon>Eukaryota</taxon>
        <taxon>Fungi</taxon>
        <taxon>Dikarya</taxon>
        <taxon>Ascomycota</taxon>
        <taxon>Pezizomycotina</taxon>
        <taxon>Leotiomycetes</taxon>
        <taxon>Helotiales</taxon>
        <taxon>Drepanopezizaceae</taxon>
        <taxon>Diplocarpon</taxon>
    </lineage>
</organism>
<dbReference type="GO" id="GO:0030600">
    <property type="term" value="F:feruloyl esterase activity"/>
    <property type="evidence" value="ECO:0007669"/>
    <property type="project" value="UniProtKB-EC"/>
</dbReference>
<dbReference type="AlphaFoldDB" id="A0AAD9SUM8"/>
<sequence>MLQSTLIPLVSLLSIVTGASVPSTKVPITSSGVPRYYLVTVPPNFNPQNPSPVIFSFHGNNHDAEDQNELTQLSDPYFNDYAIAVYPNGLEVESWQGHPDSTANDLQFTLDIIADLKSNYTIDETRLYASGKSVGGGFVGVLACNETLSNKFAAFAPVSGAFYIKNDTTCAPATIKVPCNPGRAKIPIIEFHGGEDGTIKYQGAPRNEECVPSILSWVEQWAARDGLEEPQRVESAVSSNTTLYQYQTTDGEDLGLVSHVFDAVIDHSWPSTLNNSDNLQHGDGPASFNASTIIVDFFKRYTLEL</sequence>
<dbReference type="PANTHER" id="PTHR38050">
    <property type="match status" value="1"/>
</dbReference>
<evidence type="ECO:0000256" key="7">
    <source>
        <dbReference type="ARBA" id="ARBA00023277"/>
    </source>
</evidence>
<reference evidence="11" key="1">
    <citation type="submission" date="2023-06" db="EMBL/GenBank/DDBJ databases">
        <title>Draft genome of Marssonina rosae.</title>
        <authorList>
            <person name="Cheng Q."/>
        </authorList>
    </citation>
    <scope>NUCLEOTIDE SEQUENCE</scope>
    <source>
        <strain evidence="11">R4</strain>
    </source>
</reference>
<keyword evidence="4" id="KW-0858">Xylan degradation</keyword>
<evidence type="ECO:0000313" key="12">
    <source>
        <dbReference type="Proteomes" id="UP001285354"/>
    </source>
</evidence>
<evidence type="ECO:0000256" key="8">
    <source>
        <dbReference type="ARBA" id="ARBA00023326"/>
    </source>
</evidence>
<keyword evidence="3" id="KW-0964">Secreted</keyword>
<evidence type="ECO:0000256" key="10">
    <source>
        <dbReference type="SAM" id="SignalP"/>
    </source>
</evidence>
<dbReference type="GO" id="GO:0045493">
    <property type="term" value="P:xylan catabolic process"/>
    <property type="evidence" value="ECO:0007669"/>
    <property type="project" value="UniProtKB-KW"/>
</dbReference>
<dbReference type="PANTHER" id="PTHR38050:SF2">
    <property type="entry name" value="FERULOYL ESTERASE C-RELATED"/>
    <property type="match status" value="1"/>
</dbReference>
<protein>
    <recommendedName>
        <fullName evidence="2">feruloyl esterase</fullName>
        <ecNumber evidence="2">3.1.1.73</ecNumber>
    </recommendedName>
</protein>
<comment type="caution">
    <text evidence="11">The sequence shown here is derived from an EMBL/GenBank/DDBJ whole genome shotgun (WGS) entry which is preliminary data.</text>
</comment>
<keyword evidence="6" id="KW-0378">Hydrolase</keyword>
<dbReference type="SUPFAM" id="SSF53474">
    <property type="entry name" value="alpha/beta-Hydrolases"/>
    <property type="match status" value="1"/>
</dbReference>
<evidence type="ECO:0000313" key="11">
    <source>
        <dbReference type="EMBL" id="KAK2623921.1"/>
    </source>
</evidence>
<gene>
    <name evidence="11" type="ORF">QTJ16_006555</name>
</gene>
<comment type="subcellular location">
    <subcellularLocation>
        <location evidence="1">Secreted</location>
    </subcellularLocation>
</comment>
<evidence type="ECO:0000256" key="9">
    <source>
        <dbReference type="ARBA" id="ARBA00034075"/>
    </source>
</evidence>
<evidence type="ECO:0000256" key="6">
    <source>
        <dbReference type="ARBA" id="ARBA00022801"/>
    </source>
</evidence>
<accession>A0AAD9SUM8</accession>
<evidence type="ECO:0000256" key="5">
    <source>
        <dbReference type="ARBA" id="ARBA00022729"/>
    </source>
</evidence>
<evidence type="ECO:0000256" key="4">
    <source>
        <dbReference type="ARBA" id="ARBA00022651"/>
    </source>
</evidence>
<dbReference type="InterPro" id="IPR029058">
    <property type="entry name" value="AB_hydrolase_fold"/>
</dbReference>
<comment type="catalytic activity">
    <reaction evidence="9">
        <text>feruloyl-polysaccharide + H2O = ferulate + polysaccharide.</text>
        <dbReference type="EC" id="3.1.1.73"/>
    </reaction>
</comment>
<dbReference type="Proteomes" id="UP001285354">
    <property type="component" value="Unassembled WGS sequence"/>
</dbReference>
<keyword evidence="8" id="KW-0624">Polysaccharide degradation</keyword>
<keyword evidence="7" id="KW-0119">Carbohydrate metabolism</keyword>
<feature type="signal peptide" evidence="10">
    <location>
        <begin position="1"/>
        <end position="18"/>
    </location>
</feature>
<dbReference type="GO" id="GO:0005576">
    <property type="term" value="C:extracellular region"/>
    <property type="evidence" value="ECO:0007669"/>
    <property type="project" value="UniProtKB-SubCell"/>
</dbReference>
<evidence type="ECO:0000256" key="3">
    <source>
        <dbReference type="ARBA" id="ARBA00022525"/>
    </source>
</evidence>
<dbReference type="InterPro" id="IPR043595">
    <property type="entry name" value="FaeB/C/D"/>
</dbReference>
<dbReference type="Gene3D" id="3.40.50.1820">
    <property type="entry name" value="alpha/beta hydrolase"/>
    <property type="match status" value="1"/>
</dbReference>
<proteinExistence type="predicted"/>
<name>A0AAD9SUM8_9HELO</name>
<dbReference type="EC" id="3.1.1.73" evidence="2"/>
<keyword evidence="5 10" id="KW-0732">Signal</keyword>
<dbReference type="EMBL" id="JAUBYV010000011">
    <property type="protein sequence ID" value="KAK2623921.1"/>
    <property type="molecule type" value="Genomic_DNA"/>
</dbReference>
<evidence type="ECO:0000256" key="1">
    <source>
        <dbReference type="ARBA" id="ARBA00004613"/>
    </source>
</evidence>
<evidence type="ECO:0000256" key="2">
    <source>
        <dbReference type="ARBA" id="ARBA00013091"/>
    </source>
</evidence>
<feature type="chain" id="PRO_5042240646" description="feruloyl esterase" evidence="10">
    <location>
        <begin position="19"/>
        <end position="305"/>
    </location>
</feature>
<keyword evidence="12" id="KW-1185">Reference proteome</keyword>